<proteinExistence type="predicted"/>
<accession>A0A285U7P9</accession>
<dbReference type="CDD" id="cd04596">
    <property type="entry name" value="CBS_pair_DRTGG_assoc"/>
    <property type="match status" value="1"/>
</dbReference>
<dbReference type="EMBL" id="OBQC01000002">
    <property type="protein sequence ID" value="SOC36576.1"/>
    <property type="molecule type" value="Genomic_DNA"/>
</dbReference>
<dbReference type="InterPro" id="IPR046342">
    <property type="entry name" value="CBS_dom_sf"/>
</dbReference>
<dbReference type="PANTHER" id="PTHR43080:SF2">
    <property type="entry name" value="CBS DOMAIN-CONTAINING PROTEIN"/>
    <property type="match status" value="1"/>
</dbReference>
<keyword evidence="5" id="KW-1185">Reference proteome</keyword>
<dbReference type="SUPFAM" id="SSF54637">
    <property type="entry name" value="Thioesterase/thiol ester dehydrase-isomerase"/>
    <property type="match status" value="1"/>
</dbReference>
<dbReference type="InterPro" id="IPR051257">
    <property type="entry name" value="Diverse_CBS-Domain"/>
</dbReference>
<dbReference type="Pfam" id="PF03061">
    <property type="entry name" value="4HBT"/>
    <property type="match status" value="1"/>
</dbReference>
<name>A0A285U7P9_9BACL</name>
<dbReference type="Gene3D" id="3.10.129.10">
    <property type="entry name" value="Hotdog Thioesterase"/>
    <property type="match status" value="1"/>
</dbReference>
<evidence type="ECO:0000313" key="4">
    <source>
        <dbReference type="EMBL" id="SOC36576.1"/>
    </source>
</evidence>
<dbReference type="Gene3D" id="3.40.1390.20">
    <property type="entry name" value="HprK N-terminal domain-like"/>
    <property type="match status" value="1"/>
</dbReference>
<dbReference type="InterPro" id="IPR036390">
    <property type="entry name" value="WH_DNA-bd_sf"/>
</dbReference>
<evidence type="ECO:0000313" key="5">
    <source>
        <dbReference type="Proteomes" id="UP000219252"/>
    </source>
</evidence>
<feature type="domain" description="CBS" evidence="3">
    <location>
        <begin position="274"/>
        <end position="336"/>
    </location>
</feature>
<dbReference type="SUPFAM" id="SSF46785">
    <property type="entry name" value="Winged helix' DNA-binding domain"/>
    <property type="match status" value="1"/>
</dbReference>
<dbReference type="AlphaFoldDB" id="A0A285U7P9"/>
<dbReference type="CDD" id="cd03440">
    <property type="entry name" value="hot_dog"/>
    <property type="match status" value="1"/>
</dbReference>
<evidence type="ECO:0000256" key="2">
    <source>
        <dbReference type="PROSITE-ProRule" id="PRU00703"/>
    </source>
</evidence>
<dbReference type="InterPro" id="IPR028979">
    <property type="entry name" value="Ser_kin/Pase_Hpr-like_N_sf"/>
</dbReference>
<dbReference type="PANTHER" id="PTHR43080">
    <property type="entry name" value="CBS DOMAIN-CONTAINING PROTEIN CBSX3, MITOCHONDRIAL"/>
    <property type="match status" value="1"/>
</dbReference>
<reference evidence="5" key="1">
    <citation type="submission" date="2017-08" db="EMBL/GenBank/DDBJ databases">
        <authorList>
            <person name="Varghese N."/>
            <person name="Submissions S."/>
        </authorList>
    </citation>
    <scope>NUCLEOTIDE SEQUENCE [LARGE SCALE GENOMIC DNA]</scope>
    <source>
        <strain evidence="5">JC23</strain>
    </source>
</reference>
<dbReference type="InterPro" id="IPR000644">
    <property type="entry name" value="CBS_dom"/>
</dbReference>
<dbReference type="Gene3D" id="3.10.580.10">
    <property type="entry name" value="CBS-domain"/>
    <property type="match status" value="1"/>
</dbReference>
<dbReference type="Proteomes" id="UP000219252">
    <property type="component" value="Unassembled WGS sequence"/>
</dbReference>
<dbReference type="InterPro" id="IPR010766">
    <property type="entry name" value="DRTGG"/>
</dbReference>
<dbReference type="SUPFAM" id="SSF54631">
    <property type="entry name" value="CBS-domain pair"/>
    <property type="match status" value="1"/>
</dbReference>
<keyword evidence="1 2" id="KW-0129">CBS domain</keyword>
<protein>
    <submittedName>
        <fullName evidence="4">Predicted transcriptional regulator</fullName>
    </submittedName>
</protein>
<dbReference type="Gene3D" id="1.10.10.10">
    <property type="entry name" value="Winged helix-like DNA-binding domain superfamily/Winged helix DNA-binding domain"/>
    <property type="match status" value="1"/>
</dbReference>
<evidence type="ECO:0000256" key="1">
    <source>
        <dbReference type="ARBA" id="ARBA00023122"/>
    </source>
</evidence>
<dbReference type="Pfam" id="PF07085">
    <property type="entry name" value="DRTGG"/>
    <property type="match status" value="1"/>
</dbReference>
<sequence length="453" mass="50841">MKYVTLIDKELIWKLGDDMSTKHEKILQYIESLPVGDKISVRQIAKDMGVSEGTAYRAIKEAENRSLVSSIERVGTIRIEKKKKENIERLTFAEIVNIVDGQVLGGMNGLHKTLTKFVIGAMQLEDMMRYTEAGSLLIVGNRFKAQENALKEGAAVLITGGFDTTEEIKRLADELELPIISSSYDTFTVATLINRAIYDQLIKKDILLIEDIYIPIEETATLHSHQTIEDFRILNGKTSHGAFPVVGNNRKLVGMITVKDVIGREPSEPIDKVMTKHPISTSMKTSVASAGHRMIWEGIDLLPIVDEDGILQGVISRQDVLKALQHAQRQPHHGETIDDLVKKEIKLISDEDLMVEFTVTPQMTNQFGAISYGAFTTLLSEVGALALKRKKRGDAVAENMTIYFIKPIQMETVLTIVPHILDMSRKFVKMDFDVFNDHTLVGKAMMMFQLLER</sequence>
<dbReference type="InterPro" id="IPR006683">
    <property type="entry name" value="Thioestr_dom"/>
</dbReference>
<feature type="domain" description="CBS" evidence="3">
    <location>
        <begin position="213"/>
        <end position="272"/>
    </location>
</feature>
<dbReference type="SUPFAM" id="SSF75138">
    <property type="entry name" value="HprK N-terminal domain-like"/>
    <property type="match status" value="1"/>
</dbReference>
<gene>
    <name evidence="4" type="ORF">SAMN05877842_102501</name>
</gene>
<dbReference type="SMART" id="SM00116">
    <property type="entry name" value="CBS"/>
    <property type="match status" value="2"/>
</dbReference>
<dbReference type="PROSITE" id="PS51371">
    <property type="entry name" value="CBS"/>
    <property type="match status" value="2"/>
</dbReference>
<dbReference type="InterPro" id="IPR029069">
    <property type="entry name" value="HotDog_dom_sf"/>
</dbReference>
<evidence type="ECO:0000259" key="3">
    <source>
        <dbReference type="PROSITE" id="PS51371"/>
    </source>
</evidence>
<dbReference type="Pfam" id="PF00571">
    <property type="entry name" value="CBS"/>
    <property type="match status" value="2"/>
</dbReference>
<dbReference type="InterPro" id="IPR036388">
    <property type="entry name" value="WH-like_DNA-bd_sf"/>
</dbReference>
<organism evidence="4 5">
    <name type="scientific">Ureibacillus acetophenoni</name>
    <dbReference type="NCBI Taxonomy" id="614649"/>
    <lineage>
        <taxon>Bacteria</taxon>
        <taxon>Bacillati</taxon>
        <taxon>Bacillota</taxon>
        <taxon>Bacilli</taxon>
        <taxon>Bacillales</taxon>
        <taxon>Caryophanaceae</taxon>
        <taxon>Ureibacillus</taxon>
    </lineage>
</organism>